<dbReference type="PANTHER" id="PTHR46387">
    <property type="entry name" value="POLYNUCLEOTIDYL TRANSFERASE, RIBONUCLEASE H-LIKE SUPERFAMILY PROTEIN"/>
    <property type="match status" value="1"/>
</dbReference>
<dbReference type="PANTHER" id="PTHR46387:SF2">
    <property type="entry name" value="RIBONUCLEASE HI"/>
    <property type="match status" value="1"/>
</dbReference>
<dbReference type="PROSITE" id="PS50879">
    <property type="entry name" value="RNASE_H_1"/>
    <property type="match status" value="1"/>
</dbReference>
<organism evidence="2 3">
    <name type="scientific">Haloarcula salinisoli</name>
    <dbReference type="NCBI Taxonomy" id="2487746"/>
    <lineage>
        <taxon>Archaea</taxon>
        <taxon>Methanobacteriati</taxon>
        <taxon>Methanobacteriota</taxon>
        <taxon>Stenosarchaea group</taxon>
        <taxon>Halobacteria</taxon>
        <taxon>Halobacteriales</taxon>
        <taxon>Haloarculaceae</taxon>
        <taxon>Haloarcula</taxon>
    </lineage>
</organism>
<dbReference type="GO" id="GO:0004523">
    <property type="term" value="F:RNA-DNA hybrid ribonuclease activity"/>
    <property type="evidence" value="ECO:0007669"/>
    <property type="project" value="InterPro"/>
</dbReference>
<dbReference type="NCBIfam" id="NF041306">
    <property type="entry name" value="RnaseHI_Halo"/>
    <property type="match status" value="1"/>
</dbReference>
<dbReference type="InterPro" id="IPR049863">
    <property type="entry name" value="RnhA-like_halobact"/>
</dbReference>
<dbReference type="AlphaFoldDB" id="A0A8J7YFN9"/>
<keyword evidence="3" id="KW-1185">Reference proteome</keyword>
<comment type="caution">
    <text evidence="2">The sequence shown here is derived from an EMBL/GenBank/DDBJ whole genome shotgun (WGS) entry which is preliminary data.</text>
</comment>
<dbReference type="InterPro" id="IPR002156">
    <property type="entry name" value="RNaseH_domain"/>
</dbReference>
<dbReference type="FunFam" id="3.30.420.10:FF:000076">
    <property type="entry name" value="RBR-type E3 ubiquitin transferase"/>
    <property type="match status" value="1"/>
</dbReference>
<dbReference type="Gene3D" id="3.30.420.10">
    <property type="entry name" value="Ribonuclease H-like superfamily/Ribonuclease H"/>
    <property type="match status" value="1"/>
</dbReference>
<evidence type="ECO:0000313" key="2">
    <source>
        <dbReference type="EMBL" id="MBX0302506.1"/>
    </source>
</evidence>
<accession>A0A8J7YFN9</accession>
<dbReference type="EMBL" id="RKLQ01000001">
    <property type="protein sequence ID" value="MBX0302506.1"/>
    <property type="molecule type" value="Genomic_DNA"/>
</dbReference>
<feature type="domain" description="RNase H type-1" evidence="1">
    <location>
        <begin position="66"/>
        <end position="196"/>
    </location>
</feature>
<dbReference type="CDD" id="cd09279">
    <property type="entry name" value="RNase_HI_like"/>
    <property type="match status" value="1"/>
</dbReference>
<reference evidence="2" key="1">
    <citation type="submission" date="2021-06" db="EMBL/GenBank/DDBJ databases">
        <title>Halomicroarcula sp. F24A a new haloarchaeum isolated from saline soil.</title>
        <authorList>
            <person name="Duran-Viseras A."/>
            <person name="Sanchez-Porro C."/>
            <person name="Ventosa A."/>
        </authorList>
    </citation>
    <scope>NUCLEOTIDE SEQUENCE</scope>
    <source>
        <strain evidence="2">F24A</strain>
    </source>
</reference>
<dbReference type="GO" id="GO:0003676">
    <property type="term" value="F:nucleic acid binding"/>
    <property type="evidence" value="ECO:0007669"/>
    <property type="project" value="InterPro"/>
</dbReference>
<dbReference type="SUPFAM" id="SSF53098">
    <property type="entry name" value="Ribonuclease H-like"/>
    <property type="match status" value="1"/>
</dbReference>
<protein>
    <submittedName>
        <fullName evidence="2">Ribonuclease HI family protein</fullName>
    </submittedName>
</protein>
<dbReference type="InterPro" id="IPR012337">
    <property type="entry name" value="RNaseH-like_sf"/>
</dbReference>
<dbReference type="InterPro" id="IPR036397">
    <property type="entry name" value="RNaseH_sf"/>
</dbReference>
<dbReference type="RefSeq" id="WP_220586743.1">
    <property type="nucleotide sequence ID" value="NZ_RKLQ01000001.1"/>
</dbReference>
<dbReference type="Pfam" id="PF13456">
    <property type="entry name" value="RVT_3"/>
    <property type="match status" value="1"/>
</dbReference>
<proteinExistence type="predicted"/>
<dbReference type="Proteomes" id="UP000783863">
    <property type="component" value="Unassembled WGS sequence"/>
</dbReference>
<evidence type="ECO:0000259" key="1">
    <source>
        <dbReference type="PROSITE" id="PS50879"/>
    </source>
</evidence>
<gene>
    <name evidence="2" type="ORF">EGD98_02345</name>
</gene>
<name>A0A8J7YFN9_9EURY</name>
<sequence>MPVIQSDPDAARERLAAAGVTVADGNTDHERWRAEYGGATAVAYDDKVVVQGGDTARLEALLRDDDGGRVHVYFDGACRGNPGPSSVGYVLVDDGGIVTEGGETIGTATNNQAEYAALVKALEVASDYGFDDVHIRGDSELIVKQVRGEWNTNDPELREQRVRVRELLMQFDDWQLEHVPREINDRADQLANDALDDA</sequence>
<evidence type="ECO:0000313" key="3">
    <source>
        <dbReference type="Proteomes" id="UP000783863"/>
    </source>
</evidence>